<dbReference type="RefSeq" id="WP_086990531.1">
    <property type="nucleotide sequence ID" value="NZ_FUHU01000006.1"/>
</dbReference>
<dbReference type="EMBL" id="FUHU01000006">
    <property type="protein sequence ID" value="SJM48214.1"/>
    <property type="molecule type" value="Genomic_DNA"/>
</dbReference>
<evidence type="ECO:0000256" key="3">
    <source>
        <dbReference type="ARBA" id="ARBA00023125"/>
    </source>
</evidence>
<dbReference type="GO" id="GO:0003677">
    <property type="term" value="F:DNA binding"/>
    <property type="evidence" value="ECO:0007669"/>
    <property type="project" value="UniProtKB-KW"/>
</dbReference>
<dbReference type="Gene3D" id="1.10.10.10">
    <property type="entry name" value="Winged helix-like DNA-binding domain superfamily/Winged helix DNA-binding domain"/>
    <property type="match status" value="1"/>
</dbReference>
<accession>A0A1R4EX18</accession>
<keyword evidence="4" id="KW-0804">Transcription</keyword>
<proteinExistence type="inferred from homology"/>
<dbReference type="GO" id="GO:0045892">
    <property type="term" value="P:negative regulation of DNA-templated transcription"/>
    <property type="evidence" value="ECO:0007669"/>
    <property type="project" value="InterPro"/>
</dbReference>
<evidence type="ECO:0000256" key="4">
    <source>
        <dbReference type="ARBA" id="ARBA00023163"/>
    </source>
</evidence>
<evidence type="ECO:0000313" key="5">
    <source>
        <dbReference type="EMBL" id="SJM48214.1"/>
    </source>
</evidence>
<organism evidence="5 6">
    <name type="scientific">Agrococcus casei LMG 22410</name>
    <dbReference type="NCBI Taxonomy" id="1255656"/>
    <lineage>
        <taxon>Bacteria</taxon>
        <taxon>Bacillati</taxon>
        <taxon>Actinomycetota</taxon>
        <taxon>Actinomycetes</taxon>
        <taxon>Micrococcales</taxon>
        <taxon>Microbacteriaceae</taxon>
        <taxon>Agrococcus</taxon>
    </lineage>
</organism>
<dbReference type="Proteomes" id="UP000195787">
    <property type="component" value="Unassembled WGS sequence"/>
</dbReference>
<dbReference type="AlphaFoldDB" id="A0A1R4EX18"/>
<name>A0A1R4EX18_9MICO</name>
<dbReference type="Gene3D" id="6.10.140.850">
    <property type="match status" value="1"/>
</dbReference>
<dbReference type="InterPro" id="IPR036390">
    <property type="entry name" value="WH_DNA-bd_sf"/>
</dbReference>
<reference evidence="5 6" key="1">
    <citation type="submission" date="2017-02" db="EMBL/GenBank/DDBJ databases">
        <authorList>
            <person name="Peterson S.W."/>
        </authorList>
    </citation>
    <scope>NUCLEOTIDE SEQUENCE [LARGE SCALE GENOMIC DNA]</scope>
    <source>
        <strain evidence="5 6">LMG 22410</strain>
    </source>
</reference>
<dbReference type="GeneID" id="303171857"/>
<keyword evidence="3" id="KW-0238">DNA-binding</keyword>
<dbReference type="InterPro" id="IPR005650">
    <property type="entry name" value="BlaI_family"/>
</dbReference>
<dbReference type="OrthoDB" id="9813987at2"/>
<protein>
    <submittedName>
        <fullName evidence="5">Transcriptional regulator, MecI family</fullName>
    </submittedName>
</protein>
<evidence type="ECO:0000256" key="1">
    <source>
        <dbReference type="ARBA" id="ARBA00011046"/>
    </source>
</evidence>
<evidence type="ECO:0000313" key="6">
    <source>
        <dbReference type="Proteomes" id="UP000195787"/>
    </source>
</evidence>
<dbReference type="SUPFAM" id="SSF46785">
    <property type="entry name" value="Winged helix' DNA-binding domain"/>
    <property type="match status" value="1"/>
</dbReference>
<dbReference type="Pfam" id="PF03965">
    <property type="entry name" value="Penicillinase_R"/>
    <property type="match status" value="1"/>
</dbReference>
<keyword evidence="2" id="KW-0805">Transcription regulation</keyword>
<sequence length="126" mass="14321">MTTYETGMLRLGPLEAQVMDVLWDHGACTVRDVIERLEANPAYTTIATVLTNLDRKHLIEIVRDRRSTRYSARITRHAHAAQIMSHALDASRDREASILQFVGSMRESDLSLLREYLTQNDAGTHL</sequence>
<gene>
    <name evidence="5" type="ORF">CZ674_01400</name>
</gene>
<dbReference type="InterPro" id="IPR036388">
    <property type="entry name" value="WH-like_DNA-bd_sf"/>
</dbReference>
<evidence type="ECO:0000256" key="2">
    <source>
        <dbReference type="ARBA" id="ARBA00023015"/>
    </source>
</evidence>
<keyword evidence="6" id="KW-1185">Reference proteome</keyword>
<comment type="similarity">
    <text evidence="1">Belongs to the BlaI transcriptional regulatory family.</text>
</comment>